<keyword evidence="3" id="KW-1185">Reference proteome</keyword>
<dbReference type="InterPro" id="IPR036179">
    <property type="entry name" value="Ig-like_dom_sf"/>
</dbReference>
<sequence>MAKSSPPASQSTSREENLTSSRLVFNPSKHDNQRNLSCRGDNPQLPDSVLEDTWVLDVLFPPELEVKINKPVPIFEGADVHLSCISRPHPQIV</sequence>
<dbReference type="Proteomes" id="UP001054945">
    <property type="component" value="Unassembled WGS sequence"/>
</dbReference>
<organism evidence="2 3">
    <name type="scientific">Caerostris extrusa</name>
    <name type="common">Bark spider</name>
    <name type="synonym">Caerostris bankana</name>
    <dbReference type="NCBI Taxonomy" id="172846"/>
    <lineage>
        <taxon>Eukaryota</taxon>
        <taxon>Metazoa</taxon>
        <taxon>Ecdysozoa</taxon>
        <taxon>Arthropoda</taxon>
        <taxon>Chelicerata</taxon>
        <taxon>Arachnida</taxon>
        <taxon>Araneae</taxon>
        <taxon>Araneomorphae</taxon>
        <taxon>Entelegynae</taxon>
        <taxon>Araneoidea</taxon>
        <taxon>Araneidae</taxon>
        <taxon>Caerostris</taxon>
    </lineage>
</organism>
<proteinExistence type="predicted"/>
<comment type="caution">
    <text evidence="2">The sequence shown here is derived from an EMBL/GenBank/DDBJ whole genome shotgun (WGS) entry which is preliminary data.</text>
</comment>
<gene>
    <name evidence="2" type="primary">HMCN2_4</name>
    <name evidence="2" type="ORF">CEXT_332621</name>
</gene>
<dbReference type="PANTHER" id="PTHR23278:SF19">
    <property type="entry name" value="OBSCURIN"/>
    <property type="match status" value="1"/>
</dbReference>
<dbReference type="AlphaFoldDB" id="A0AAV4SWY1"/>
<dbReference type="Gene3D" id="2.60.40.10">
    <property type="entry name" value="Immunoglobulins"/>
    <property type="match status" value="1"/>
</dbReference>
<name>A0AAV4SWY1_CAEEX</name>
<dbReference type="SUPFAM" id="SSF48726">
    <property type="entry name" value="Immunoglobulin"/>
    <property type="match status" value="1"/>
</dbReference>
<dbReference type="EMBL" id="BPLR01010194">
    <property type="protein sequence ID" value="GIY37641.1"/>
    <property type="molecule type" value="Genomic_DNA"/>
</dbReference>
<evidence type="ECO:0000313" key="2">
    <source>
        <dbReference type="EMBL" id="GIY37641.1"/>
    </source>
</evidence>
<protein>
    <submittedName>
        <fullName evidence="2">Hemicentin-2</fullName>
    </submittedName>
</protein>
<reference evidence="2 3" key="1">
    <citation type="submission" date="2021-06" db="EMBL/GenBank/DDBJ databases">
        <title>Caerostris extrusa draft genome.</title>
        <authorList>
            <person name="Kono N."/>
            <person name="Arakawa K."/>
        </authorList>
    </citation>
    <scope>NUCLEOTIDE SEQUENCE [LARGE SCALE GENOMIC DNA]</scope>
</reference>
<dbReference type="InterPro" id="IPR013783">
    <property type="entry name" value="Ig-like_fold"/>
</dbReference>
<evidence type="ECO:0000256" key="1">
    <source>
        <dbReference type="SAM" id="MobiDB-lite"/>
    </source>
</evidence>
<feature type="region of interest" description="Disordered" evidence="1">
    <location>
        <begin position="1"/>
        <end position="44"/>
    </location>
</feature>
<evidence type="ECO:0000313" key="3">
    <source>
        <dbReference type="Proteomes" id="UP001054945"/>
    </source>
</evidence>
<feature type="compositionally biased region" description="Polar residues" evidence="1">
    <location>
        <begin position="1"/>
        <end position="23"/>
    </location>
</feature>
<dbReference type="PANTHER" id="PTHR23278">
    <property type="entry name" value="SIDESTEP PROTEIN"/>
    <property type="match status" value="1"/>
</dbReference>
<accession>A0AAV4SWY1</accession>